<dbReference type="GO" id="GO:0004932">
    <property type="term" value="F:mating-type factor pheromone receptor activity"/>
    <property type="evidence" value="ECO:0007669"/>
    <property type="project" value="InterPro"/>
</dbReference>
<name>A0A1E4SPH2_9ASCO</name>
<comment type="subcellular location">
    <subcellularLocation>
        <location evidence="1">Membrane</location>
        <topology evidence="1">Multi-pass membrane protein</topology>
    </subcellularLocation>
</comment>
<dbReference type="GO" id="GO:0005886">
    <property type="term" value="C:plasma membrane"/>
    <property type="evidence" value="ECO:0007669"/>
    <property type="project" value="TreeGrafter"/>
</dbReference>
<dbReference type="RefSeq" id="XP_020066546.1">
    <property type="nucleotide sequence ID" value="XM_020208733.1"/>
</dbReference>
<evidence type="ECO:0000256" key="8">
    <source>
        <dbReference type="ARBA" id="ARBA00023170"/>
    </source>
</evidence>
<dbReference type="InterPro" id="IPR001499">
    <property type="entry name" value="GPCR_STE3"/>
</dbReference>
<feature type="transmembrane region" description="Helical" evidence="10">
    <location>
        <begin position="116"/>
        <end position="136"/>
    </location>
</feature>
<organism evidence="11 12">
    <name type="scientific">Suhomyces tanzawaensis NRRL Y-17324</name>
    <dbReference type="NCBI Taxonomy" id="984487"/>
    <lineage>
        <taxon>Eukaryota</taxon>
        <taxon>Fungi</taxon>
        <taxon>Dikarya</taxon>
        <taxon>Ascomycota</taxon>
        <taxon>Saccharomycotina</taxon>
        <taxon>Pichiomycetes</taxon>
        <taxon>Debaryomycetaceae</taxon>
        <taxon>Suhomyces</taxon>
    </lineage>
</organism>
<dbReference type="AlphaFoldDB" id="A0A1E4SPH2"/>
<dbReference type="PANTHER" id="PTHR28097">
    <property type="entry name" value="PHEROMONE A FACTOR RECEPTOR"/>
    <property type="match status" value="1"/>
</dbReference>
<feature type="transmembrane region" description="Helical" evidence="10">
    <location>
        <begin position="267"/>
        <end position="287"/>
    </location>
</feature>
<keyword evidence="3" id="KW-0589">Pheromone response</keyword>
<dbReference type="GeneID" id="30982870"/>
<dbReference type="Pfam" id="PF02076">
    <property type="entry name" value="STE3"/>
    <property type="match status" value="1"/>
</dbReference>
<evidence type="ECO:0000256" key="5">
    <source>
        <dbReference type="ARBA" id="ARBA00022989"/>
    </source>
</evidence>
<keyword evidence="4 10" id="KW-0812">Transmembrane</keyword>
<feature type="non-terminal residue" evidence="11">
    <location>
        <position position="294"/>
    </location>
</feature>
<evidence type="ECO:0000256" key="7">
    <source>
        <dbReference type="ARBA" id="ARBA00023136"/>
    </source>
</evidence>
<dbReference type="EMBL" id="KV453909">
    <property type="protein sequence ID" value="ODV81424.1"/>
    <property type="molecule type" value="Genomic_DNA"/>
</dbReference>
<evidence type="ECO:0000256" key="10">
    <source>
        <dbReference type="SAM" id="Phobius"/>
    </source>
</evidence>
<dbReference type="OrthoDB" id="2874149at2759"/>
<accession>A0A1E4SPH2</accession>
<reference evidence="12" key="1">
    <citation type="submission" date="2016-05" db="EMBL/GenBank/DDBJ databases">
        <title>Comparative genomics of biotechnologically important yeasts.</title>
        <authorList>
            <consortium name="DOE Joint Genome Institute"/>
            <person name="Riley R."/>
            <person name="Haridas S."/>
            <person name="Wolfe K.H."/>
            <person name="Lopes M.R."/>
            <person name="Hittinger C.T."/>
            <person name="Goker M."/>
            <person name="Salamov A."/>
            <person name="Wisecaver J."/>
            <person name="Long T.M."/>
            <person name="Aerts A.L."/>
            <person name="Barry K."/>
            <person name="Choi C."/>
            <person name="Clum A."/>
            <person name="Coughlan A.Y."/>
            <person name="Deshpande S."/>
            <person name="Douglass A.P."/>
            <person name="Hanson S.J."/>
            <person name="Klenk H.-P."/>
            <person name="Labutti K."/>
            <person name="Lapidus A."/>
            <person name="Lindquist E."/>
            <person name="Lipzen A."/>
            <person name="Meier-Kolthoff J.P."/>
            <person name="Ohm R.A."/>
            <person name="Otillar R.P."/>
            <person name="Pangilinan J."/>
            <person name="Peng Y."/>
            <person name="Rokas A."/>
            <person name="Rosa C.A."/>
            <person name="Scheuner C."/>
            <person name="Sibirny A.A."/>
            <person name="Slot J.C."/>
            <person name="Stielow J.B."/>
            <person name="Sun H."/>
            <person name="Kurtzman C.P."/>
            <person name="Blackwell M."/>
            <person name="Grigoriev I.V."/>
            <person name="Jeffries T.W."/>
        </authorList>
    </citation>
    <scope>NUCLEOTIDE SEQUENCE [LARGE SCALE GENOMIC DNA]</scope>
    <source>
        <strain evidence="12">NRRL Y-17324</strain>
    </source>
</reference>
<evidence type="ECO:0000313" key="12">
    <source>
        <dbReference type="Proteomes" id="UP000094285"/>
    </source>
</evidence>
<keyword evidence="5 10" id="KW-1133">Transmembrane helix</keyword>
<protein>
    <submittedName>
        <fullName evidence="11">Fungal pheromone STE3G-protein-coupled receptor</fullName>
    </submittedName>
</protein>
<keyword evidence="7 10" id="KW-0472">Membrane</keyword>
<feature type="transmembrane region" description="Helical" evidence="10">
    <location>
        <begin position="212"/>
        <end position="232"/>
    </location>
</feature>
<evidence type="ECO:0000256" key="2">
    <source>
        <dbReference type="ARBA" id="ARBA00011085"/>
    </source>
</evidence>
<feature type="transmembrane region" description="Helical" evidence="10">
    <location>
        <begin position="6"/>
        <end position="25"/>
    </location>
</feature>
<evidence type="ECO:0000256" key="1">
    <source>
        <dbReference type="ARBA" id="ARBA00004141"/>
    </source>
</evidence>
<dbReference type="PRINTS" id="PR00899">
    <property type="entry name" value="GPCRSTE3"/>
</dbReference>
<evidence type="ECO:0000313" key="11">
    <source>
        <dbReference type="EMBL" id="ODV81424.1"/>
    </source>
</evidence>
<comment type="similarity">
    <text evidence="2">Belongs to the G-protein coupled receptor 4 family.</text>
</comment>
<keyword evidence="6" id="KW-0297">G-protein coupled receptor</keyword>
<dbReference type="Proteomes" id="UP000094285">
    <property type="component" value="Unassembled WGS sequence"/>
</dbReference>
<gene>
    <name evidence="11" type="ORF">CANTADRAFT_37811</name>
</gene>
<keyword evidence="12" id="KW-1185">Reference proteome</keyword>
<dbReference type="CDD" id="cd14966">
    <property type="entry name" value="7tmD_STE3"/>
    <property type="match status" value="1"/>
</dbReference>
<evidence type="ECO:0000256" key="9">
    <source>
        <dbReference type="ARBA" id="ARBA00023224"/>
    </source>
</evidence>
<feature type="transmembrane region" description="Helical" evidence="10">
    <location>
        <begin position="161"/>
        <end position="183"/>
    </location>
</feature>
<feature type="transmembrane region" description="Helical" evidence="10">
    <location>
        <begin position="77"/>
        <end position="96"/>
    </location>
</feature>
<evidence type="ECO:0000256" key="4">
    <source>
        <dbReference type="ARBA" id="ARBA00022692"/>
    </source>
</evidence>
<evidence type="ECO:0000256" key="6">
    <source>
        <dbReference type="ARBA" id="ARBA00023040"/>
    </source>
</evidence>
<keyword evidence="9" id="KW-0807">Transducer</keyword>
<sequence>MNGGSIAVAIFALFAIILLIPPLVWHSKYRNIPVICLISWFIFFNLKTLINLCIWSGENYQEVWNGVGYCDVMVKLEAATSSGTTSAIAALSLNMYMILRAKNPIFIDEDSKKKNIINLLICVVTPIFVMVTNYFIQSFRYDILRYGGCTPIYIPNISLTIPLLTIWSLLWSLVAIIFSGLALHKFFQKRREVSNILKCTNSNLDFKKFARLLAFNCLVVVALSIMAIYYFISAIRLPGESGEYRDMRDRSKIHYQDTGFSMMGDRIAIIGLSFITFLILGLGSEALEMYKRLL</sequence>
<feature type="transmembrane region" description="Helical" evidence="10">
    <location>
        <begin position="32"/>
        <end position="57"/>
    </location>
</feature>
<proteinExistence type="inferred from homology"/>
<dbReference type="GO" id="GO:0000750">
    <property type="term" value="P:pheromone-dependent signal transduction involved in conjugation with cellular fusion"/>
    <property type="evidence" value="ECO:0007669"/>
    <property type="project" value="TreeGrafter"/>
</dbReference>
<evidence type="ECO:0000256" key="3">
    <source>
        <dbReference type="ARBA" id="ARBA00022507"/>
    </source>
</evidence>
<keyword evidence="8 11" id="KW-0675">Receptor</keyword>
<dbReference type="PANTHER" id="PTHR28097:SF1">
    <property type="entry name" value="PHEROMONE A FACTOR RECEPTOR"/>
    <property type="match status" value="1"/>
</dbReference>